<evidence type="ECO:0000313" key="2">
    <source>
        <dbReference type="Proteomes" id="UP000326611"/>
    </source>
</evidence>
<dbReference type="InterPro" id="IPR056919">
    <property type="entry name" value="Phage_TAC_18"/>
</dbReference>
<accession>A0A5E7SVU8</accession>
<protein>
    <submittedName>
        <fullName evidence="1">Uncharacterized protein</fullName>
    </submittedName>
</protein>
<name>A0A5E7SVU8_PSEFL</name>
<gene>
    <name evidence="1" type="ORF">PS918_03135</name>
</gene>
<organism evidence="1 2">
    <name type="scientific">Pseudomonas fluorescens</name>
    <dbReference type="NCBI Taxonomy" id="294"/>
    <lineage>
        <taxon>Bacteria</taxon>
        <taxon>Pseudomonadati</taxon>
        <taxon>Pseudomonadota</taxon>
        <taxon>Gammaproteobacteria</taxon>
        <taxon>Pseudomonadales</taxon>
        <taxon>Pseudomonadaceae</taxon>
        <taxon>Pseudomonas</taxon>
    </lineage>
</organism>
<proteinExistence type="predicted"/>
<dbReference type="AlphaFoldDB" id="A0A5E7SVU8"/>
<dbReference type="OrthoDB" id="6936648at2"/>
<sequence>MTKHKPRELDIPAVPEGMGYLAGLYWELKRTSDPLTWQEMDAWTRMMDRQIEPEEARVLMKMDHIHCRVMSEGVG</sequence>
<reference evidence="1 2" key="1">
    <citation type="submission" date="2019-09" db="EMBL/GenBank/DDBJ databases">
        <authorList>
            <person name="Chandra G."/>
            <person name="Truman W A."/>
        </authorList>
    </citation>
    <scope>NUCLEOTIDE SEQUENCE [LARGE SCALE GENOMIC DNA]</scope>
    <source>
        <strain evidence="1">PS918</strain>
    </source>
</reference>
<dbReference type="Proteomes" id="UP000326611">
    <property type="component" value="Unassembled WGS sequence"/>
</dbReference>
<dbReference type="Pfam" id="PF23812">
    <property type="entry name" value="Phage_TAC_18"/>
    <property type="match status" value="1"/>
</dbReference>
<dbReference type="EMBL" id="CABVIY010000004">
    <property type="protein sequence ID" value="VVP89948.1"/>
    <property type="molecule type" value="Genomic_DNA"/>
</dbReference>
<dbReference type="RefSeq" id="WP_150771170.1">
    <property type="nucleotide sequence ID" value="NZ_CABVIY010000004.1"/>
</dbReference>
<evidence type="ECO:0000313" key="1">
    <source>
        <dbReference type="EMBL" id="VVP89948.1"/>
    </source>
</evidence>